<evidence type="ECO:0000313" key="3">
    <source>
        <dbReference type="Proteomes" id="UP000005950"/>
    </source>
</evidence>
<dbReference type="Gene3D" id="3.40.50.1820">
    <property type="entry name" value="alpha/beta hydrolase"/>
    <property type="match status" value="1"/>
</dbReference>
<dbReference type="HOGENOM" id="CLU_020336_39_0_9"/>
<dbReference type="Pfam" id="PF00561">
    <property type="entry name" value="Abhydrolase_1"/>
    <property type="match status" value="1"/>
</dbReference>
<gene>
    <name evidence="2" type="ORF">HOLDEFILI_03974</name>
</gene>
<reference evidence="2 3" key="2">
    <citation type="submission" date="2009-02" db="EMBL/GenBank/DDBJ databases">
        <title>Draft genome sequence of Holdemania filiformis DSM 12042.</title>
        <authorList>
            <person name="Sudarsanam P."/>
            <person name="Ley R."/>
            <person name="Guruge J."/>
            <person name="Turnbaugh P.J."/>
            <person name="Mahowald M."/>
            <person name="Liep D."/>
            <person name="Gordon J."/>
        </authorList>
    </citation>
    <scope>NUCLEOTIDE SEQUENCE [LARGE SCALE GENOMIC DNA]</scope>
    <source>
        <strain evidence="2 3">DSM 12042</strain>
    </source>
</reference>
<sequence length="277" mass="30546">MIQEFFSASAQSTLRYQIIDGEGPLLIMIHGLGCTGLLDYSQAALMPALQGRKIALIDLLGAGESEKPLNFAYTVEAHAQVVSELIQSRFCEPIILYGHSLGGPIALCAAENCRDHVRGLILSEANLDPSPSNQPSYKTARFSETEFVENEYPRLLDSVGKPHGIPPTWAVTLKTWLPEAVHRLSVDAVRGGKPSWRQRFYTLDCPKMFLFGANSLPDPDVEELERKGIPVRILSGVGHNMAYEDPSQLAWALADFMAACPAALMEKEATDENRTYR</sequence>
<dbReference type="OrthoDB" id="9773293at2"/>
<dbReference type="RefSeq" id="WP_006061111.1">
    <property type="nucleotide sequence ID" value="NZ_GG657562.1"/>
</dbReference>
<accession>B9YDQ1</accession>
<organism evidence="2 3">
    <name type="scientific">Holdemania filiformis DSM 12042</name>
    <dbReference type="NCBI Taxonomy" id="545696"/>
    <lineage>
        <taxon>Bacteria</taxon>
        <taxon>Bacillati</taxon>
        <taxon>Bacillota</taxon>
        <taxon>Erysipelotrichia</taxon>
        <taxon>Erysipelotrichales</taxon>
        <taxon>Erysipelotrichaceae</taxon>
        <taxon>Holdemania</taxon>
    </lineage>
</organism>
<dbReference type="STRING" id="545696.HOLDEFILI_03974"/>
<keyword evidence="2" id="KW-0378">Hydrolase</keyword>
<comment type="caution">
    <text evidence="2">The sequence shown here is derived from an EMBL/GenBank/DDBJ whole genome shotgun (WGS) entry which is preliminary data.</text>
</comment>
<proteinExistence type="predicted"/>
<dbReference type="GO" id="GO:0016787">
    <property type="term" value="F:hydrolase activity"/>
    <property type="evidence" value="ECO:0007669"/>
    <property type="project" value="UniProtKB-KW"/>
</dbReference>
<dbReference type="InterPro" id="IPR029058">
    <property type="entry name" value="AB_hydrolase_fold"/>
</dbReference>
<evidence type="ECO:0000259" key="1">
    <source>
        <dbReference type="Pfam" id="PF00561"/>
    </source>
</evidence>
<protein>
    <submittedName>
        <fullName evidence="2">Hydrolase, alpha/beta domain protein</fullName>
    </submittedName>
</protein>
<reference evidence="2 3" key="1">
    <citation type="submission" date="2008-12" db="EMBL/GenBank/DDBJ databases">
        <authorList>
            <person name="Fulton L."/>
            <person name="Clifton S."/>
            <person name="Fulton B."/>
            <person name="Xu J."/>
            <person name="Minx P."/>
            <person name="Pepin K.H."/>
            <person name="Johnson M."/>
            <person name="Bhonagiri V."/>
            <person name="Nash W.E."/>
            <person name="Mardis E.R."/>
            <person name="Wilson R.K."/>
        </authorList>
    </citation>
    <scope>NUCLEOTIDE SEQUENCE [LARGE SCALE GENOMIC DNA]</scope>
    <source>
        <strain evidence="2 3">DSM 12042</strain>
    </source>
</reference>
<evidence type="ECO:0000313" key="2">
    <source>
        <dbReference type="EMBL" id="EEF65895.1"/>
    </source>
</evidence>
<dbReference type="InterPro" id="IPR000073">
    <property type="entry name" value="AB_hydrolase_1"/>
</dbReference>
<dbReference type="SUPFAM" id="SSF53474">
    <property type="entry name" value="alpha/beta-Hydrolases"/>
    <property type="match status" value="1"/>
</dbReference>
<dbReference type="eggNOG" id="COG0596">
    <property type="taxonomic scope" value="Bacteria"/>
</dbReference>
<feature type="domain" description="AB hydrolase-1" evidence="1">
    <location>
        <begin position="24"/>
        <end position="132"/>
    </location>
</feature>
<dbReference type="Proteomes" id="UP000005950">
    <property type="component" value="Unassembled WGS sequence"/>
</dbReference>
<name>B9YDQ1_9FIRM</name>
<dbReference type="EMBL" id="ACCF01000249">
    <property type="protein sequence ID" value="EEF65895.1"/>
    <property type="molecule type" value="Genomic_DNA"/>
</dbReference>
<dbReference type="AlphaFoldDB" id="B9YDQ1"/>
<dbReference type="PANTHER" id="PTHR46438">
    <property type="entry name" value="ALPHA/BETA-HYDROLASES SUPERFAMILY PROTEIN"/>
    <property type="match status" value="1"/>
</dbReference>